<dbReference type="InterPro" id="IPR014036">
    <property type="entry name" value="DeoR-like_C"/>
</dbReference>
<sequence length="251" mass="27661">MLTIERQEIILSLLREKDVVTVKEMCEVTNASESTIRRDLTELEKHQYIKRVHGGASLLKKKREEPTLLEKSTINQQEKSMIAQKAASFIEEGDSIYLDAGSSTIELIPFLKDKSVMVVTNGIPHVQLLIEYGIETYCISGKAKRGTAALVGTKAVDSIKEYRFDKCILGINGIHLEQGLTTPDPEEASVKQTALAQSQARYVLADPSKFGEVSFANVADLAGVHIITTNGLSDEQQETISKQTTLEVVPL</sequence>
<dbReference type="Pfam" id="PF00455">
    <property type="entry name" value="DeoRC"/>
    <property type="match status" value="1"/>
</dbReference>
<dbReference type="SUPFAM" id="SSF46785">
    <property type="entry name" value="Winged helix' DNA-binding domain"/>
    <property type="match status" value="1"/>
</dbReference>
<dbReference type="InterPro" id="IPR050313">
    <property type="entry name" value="Carb_Metab_HTH_regulators"/>
</dbReference>
<keyword evidence="1" id="KW-0805">Transcription regulation</keyword>
<dbReference type="GO" id="GO:0003677">
    <property type="term" value="F:DNA binding"/>
    <property type="evidence" value="ECO:0007669"/>
    <property type="project" value="UniProtKB-KW"/>
</dbReference>
<dbReference type="SMART" id="SM01134">
    <property type="entry name" value="DeoRC"/>
    <property type="match status" value="1"/>
</dbReference>
<dbReference type="AlphaFoldDB" id="A0A1I4JUC3"/>
<dbReference type="GO" id="GO:0003700">
    <property type="term" value="F:DNA-binding transcription factor activity"/>
    <property type="evidence" value="ECO:0007669"/>
    <property type="project" value="InterPro"/>
</dbReference>
<feature type="domain" description="HTH deoR-type" evidence="4">
    <location>
        <begin position="3"/>
        <end position="58"/>
    </location>
</feature>
<dbReference type="InterPro" id="IPR018356">
    <property type="entry name" value="Tscrpt_reg_HTH_DeoR_CS"/>
</dbReference>
<keyword evidence="3" id="KW-0804">Transcription</keyword>
<dbReference type="Proteomes" id="UP000198565">
    <property type="component" value="Unassembled WGS sequence"/>
</dbReference>
<dbReference type="InterPro" id="IPR036390">
    <property type="entry name" value="WH_DNA-bd_sf"/>
</dbReference>
<accession>A0A1I4JUC3</accession>
<dbReference type="STRING" id="334253.SAMN04487943_103166"/>
<keyword evidence="6" id="KW-1185">Reference proteome</keyword>
<dbReference type="PRINTS" id="PR00037">
    <property type="entry name" value="HTHLACR"/>
</dbReference>
<evidence type="ECO:0000256" key="2">
    <source>
        <dbReference type="ARBA" id="ARBA00023125"/>
    </source>
</evidence>
<evidence type="ECO:0000256" key="1">
    <source>
        <dbReference type="ARBA" id="ARBA00023015"/>
    </source>
</evidence>
<keyword evidence="2" id="KW-0238">DNA-binding</keyword>
<gene>
    <name evidence="5" type="ORF">SAMN04487943_103166</name>
</gene>
<dbReference type="InterPro" id="IPR001034">
    <property type="entry name" value="DeoR_HTH"/>
</dbReference>
<dbReference type="PANTHER" id="PTHR30363:SF56">
    <property type="entry name" value="TRANSCRIPTIONAL REGULATOR, DEOR FAMILY"/>
    <property type="match status" value="1"/>
</dbReference>
<protein>
    <submittedName>
        <fullName evidence="5">Transcriptional regulator, DeoR family</fullName>
    </submittedName>
</protein>
<dbReference type="SUPFAM" id="SSF100950">
    <property type="entry name" value="NagB/RpiA/CoA transferase-like"/>
    <property type="match status" value="1"/>
</dbReference>
<dbReference type="Gene3D" id="1.10.10.10">
    <property type="entry name" value="Winged helix-like DNA-binding domain superfamily/Winged helix DNA-binding domain"/>
    <property type="match status" value="1"/>
</dbReference>
<dbReference type="EMBL" id="FOTR01000003">
    <property type="protein sequence ID" value="SFL69941.1"/>
    <property type="molecule type" value="Genomic_DNA"/>
</dbReference>
<dbReference type="RefSeq" id="WP_091482714.1">
    <property type="nucleotide sequence ID" value="NZ_FOTR01000003.1"/>
</dbReference>
<evidence type="ECO:0000256" key="3">
    <source>
        <dbReference type="ARBA" id="ARBA00023163"/>
    </source>
</evidence>
<dbReference type="PANTHER" id="PTHR30363">
    <property type="entry name" value="HTH-TYPE TRANSCRIPTIONAL REGULATOR SRLR-RELATED"/>
    <property type="match status" value="1"/>
</dbReference>
<proteinExistence type="predicted"/>
<dbReference type="Pfam" id="PF08220">
    <property type="entry name" value="HTH_DeoR"/>
    <property type="match status" value="1"/>
</dbReference>
<dbReference type="InterPro" id="IPR036388">
    <property type="entry name" value="WH-like_DNA-bd_sf"/>
</dbReference>
<dbReference type="SMART" id="SM00420">
    <property type="entry name" value="HTH_DEOR"/>
    <property type="match status" value="1"/>
</dbReference>
<dbReference type="InterPro" id="IPR037171">
    <property type="entry name" value="NagB/RpiA_transferase-like"/>
</dbReference>
<evidence type="ECO:0000313" key="5">
    <source>
        <dbReference type="EMBL" id="SFL69941.1"/>
    </source>
</evidence>
<evidence type="ECO:0000259" key="4">
    <source>
        <dbReference type="PROSITE" id="PS51000"/>
    </source>
</evidence>
<dbReference type="OrthoDB" id="9797223at2"/>
<reference evidence="6" key="1">
    <citation type="submission" date="2016-10" db="EMBL/GenBank/DDBJ databases">
        <authorList>
            <person name="Varghese N."/>
            <person name="Submissions S."/>
        </authorList>
    </citation>
    <scope>NUCLEOTIDE SEQUENCE [LARGE SCALE GENOMIC DNA]</scope>
    <source>
        <strain evidence="6">CGMCC 1.4250</strain>
    </source>
</reference>
<dbReference type="Gene3D" id="3.40.50.1360">
    <property type="match status" value="1"/>
</dbReference>
<dbReference type="PROSITE" id="PS00894">
    <property type="entry name" value="HTH_DEOR_1"/>
    <property type="match status" value="1"/>
</dbReference>
<name>A0A1I4JUC3_9BACI</name>
<organism evidence="5 6">
    <name type="scientific">Gracilibacillus orientalis</name>
    <dbReference type="NCBI Taxonomy" id="334253"/>
    <lineage>
        <taxon>Bacteria</taxon>
        <taxon>Bacillati</taxon>
        <taxon>Bacillota</taxon>
        <taxon>Bacilli</taxon>
        <taxon>Bacillales</taxon>
        <taxon>Bacillaceae</taxon>
        <taxon>Gracilibacillus</taxon>
    </lineage>
</organism>
<dbReference type="PROSITE" id="PS51000">
    <property type="entry name" value="HTH_DEOR_2"/>
    <property type="match status" value="1"/>
</dbReference>
<evidence type="ECO:0000313" key="6">
    <source>
        <dbReference type="Proteomes" id="UP000198565"/>
    </source>
</evidence>